<feature type="compositionally biased region" description="Basic and acidic residues" evidence="3">
    <location>
        <begin position="210"/>
        <end position="221"/>
    </location>
</feature>
<gene>
    <name evidence="6" type="ORF">EPR50_G00191120</name>
</gene>
<feature type="compositionally biased region" description="Polar residues" evidence="3">
    <location>
        <begin position="629"/>
        <end position="640"/>
    </location>
</feature>
<dbReference type="PANTHER" id="PTHR10331:SF6">
    <property type="entry name" value="SPINDLE ASSEMBLY ABNORMAL 4"/>
    <property type="match status" value="1"/>
</dbReference>
<dbReference type="InterPro" id="IPR009852">
    <property type="entry name" value="CENPJ_C_dom"/>
</dbReference>
<dbReference type="GO" id="GO:0005813">
    <property type="term" value="C:centrosome"/>
    <property type="evidence" value="ECO:0007669"/>
    <property type="project" value="TreeGrafter"/>
</dbReference>
<dbReference type="InterPro" id="IPR026581">
    <property type="entry name" value="TCP10L/CENPJ"/>
</dbReference>
<comment type="caution">
    <text evidence="6">The sequence shown here is derived from an EMBL/GenBank/DDBJ whole genome shotgun (WGS) entry which is preliminary data.</text>
</comment>
<dbReference type="PANTHER" id="PTHR10331">
    <property type="entry name" value="T COMPLEX PROTEIN 10"/>
    <property type="match status" value="1"/>
</dbReference>
<dbReference type="STRING" id="8167.A0A484CFF2"/>
<comment type="similarity">
    <text evidence="1">Belongs to the TCP10 family.</text>
</comment>
<dbReference type="Proteomes" id="UP000295070">
    <property type="component" value="Chromosome 18"/>
</dbReference>
<dbReference type="EMBL" id="SCKG01000018">
    <property type="protein sequence ID" value="TDH00703.1"/>
    <property type="molecule type" value="Genomic_DNA"/>
</dbReference>
<feature type="region of interest" description="Disordered" evidence="3">
    <location>
        <begin position="182"/>
        <end position="263"/>
    </location>
</feature>
<feature type="coiled-coil region" evidence="2">
    <location>
        <begin position="846"/>
        <end position="873"/>
    </location>
</feature>
<dbReference type="GO" id="GO:0015631">
    <property type="term" value="F:tubulin binding"/>
    <property type="evidence" value="ECO:0007669"/>
    <property type="project" value="TreeGrafter"/>
</dbReference>
<feature type="compositionally biased region" description="Polar residues" evidence="3">
    <location>
        <begin position="329"/>
        <end position="344"/>
    </location>
</feature>
<evidence type="ECO:0000256" key="2">
    <source>
        <dbReference type="SAM" id="Coils"/>
    </source>
</evidence>
<evidence type="ECO:0000256" key="3">
    <source>
        <dbReference type="SAM" id="MobiDB-lite"/>
    </source>
</evidence>
<feature type="domain" description="CENPJ tubulin-binding region" evidence="5">
    <location>
        <begin position="257"/>
        <end position="308"/>
    </location>
</feature>
<dbReference type="Gene3D" id="2.60.450.20">
    <property type="match status" value="1"/>
</dbReference>
<dbReference type="AlphaFoldDB" id="A0A484CFF2"/>
<keyword evidence="2" id="KW-0175">Coiled coil</keyword>
<feature type="domain" description="Centromere protein J C-terminal" evidence="4">
    <location>
        <begin position="1058"/>
        <end position="1088"/>
    </location>
</feature>
<evidence type="ECO:0000259" key="5">
    <source>
        <dbReference type="Pfam" id="PF25779"/>
    </source>
</evidence>
<feature type="region of interest" description="Disordered" evidence="3">
    <location>
        <begin position="325"/>
        <end position="349"/>
    </location>
</feature>
<evidence type="ECO:0000313" key="7">
    <source>
        <dbReference type="Proteomes" id="UP000295070"/>
    </source>
</evidence>
<feature type="compositionally biased region" description="Basic and acidic residues" evidence="3">
    <location>
        <begin position="253"/>
        <end position="263"/>
    </location>
</feature>
<protein>
    <recommendedName>
        <fullName evidence="8">Centromere protein J C-terminal domain-containing protein</fullName>
    </recommendedName>
</protein>
<feature type="region of interest" description="Disordered" evidence="3">
    <location>
        <begin position="32"/>
        <end position="59"/>
    </location>
</feature>
<dbReference type="GO" id="GO:0061511">
    <property type="term" value="P:centriole elongation"/>
    <property type="evidence" value="ECO:0007669"/>
    <property type="project" value="TreeGrafter"/>
</dbReference>
<keyword evidence="7" id="KW-1185">Reference proteome</keyword>
<evidence type="ECO:0000259" key="4">
    <source>
        <dbReference type="Pfam" id="PF07202"/>
    </source>
</evidence>
<dbReference type="Pfam" id="PF07202">
    <property type="entry name" value="Tcp10_C"/>
    <property type="match status" value="2"/>
</dbReference>
<sequence>MKTSLVQSGCQNKPSEYRATMSAEIPMERTYQRTCTDSNRSVQTPAPIPATSGTSGVEHQGDSLGPLAFQCEPMVGKTHPDLSSLLSPADAIPVGPYQPTAANLDAFQAVNQTRQQVPHHPYEVLQQQIEQIHQVLQEQSRLLTLLGTVSVEGLMFPACVPLRWIGLPPVLTAMSSDKLPVFNVSSPPPPSDGRRPEDHPVSTCLSQDAFRSKKETAEQRDLPATTGTDHHRDEPDQDPVSPSGVRNIPPANSEDRSAVREEETFGECVEVQLKLHEISEPKQLQTLSGKMRLTERHYFLREGEGISKVDRNHLKFSDQQDVLRGASLGPQQPSRKLTLGTQRRSPAPSPVFKDVRTQLENFLETFKPEHSLDFGTLQDFCSASYNPQTAEYSQRKTQTEIQAQAHVRGLEQAYFNTPLVSQPETLPHQVKQITNIPATTEREEKVGQLQERNSKVSGKKDCENSHSRETESRMNDSLSEPTPSDSKSFREKRVRRQDVAKMGETAGKVDDEDEVKGQFAVTAPRRKMTVISSVATSEDLWEKPLQQNNTPVRTPKHPRVGCESNSVQHVNISPPLKDNRVPPRAWGNQEVIVSVETIRDHMERVPSFNIETLSTGCDGTKTRFHLRQWSMSRPGSSKGSNGDKGQKQAATTAAAAFCLCAANDTSEGPTPLKRNTLPTHSASERATGGGSGSGSDDEYYPPSQCHQFPKLPSPPPCLGLHDSHLNLSEDDNAGEADERWTFPGIQKREQSLGSGLRPQHHSSSSGSNKDDKAWADSNGGQKMSKVHSLKPEKSPDGPDVTDMAQTSRGFLRVDETDELKRGCKGNYILSDRTEVPQDMRNPHSLHKLETRAVQALRQQMEALQQQFKQRDSDWSVVRRQLQEVITETSELRKNLTVTPHCHPVAVQRTAQTQTVHQEGPTEMEQLLSNGCSLVTFTDGTRKVTSADQKTKTVTFFNGDIKHILEDGKVVYYYAGSQTTHTTHPNGLEVLHFHNKQIEKRHPGGRREILFPDQTIKYLEIDGSERTIFPDGTIVHLSPLGEKMVDFPNGQTEIHTSQFKRREYPDGTVKTIYPDGRQETKYASGRVRTKEKLSSDILN</sequence>
<dbReference type="GO" id="GO:0060271">
    <property type="term" value="P:cilium assembly"/>
    <property type="evidence" value="ECO:0007669"/>
    <property type="project" value="TreeGrafter"/>
</dbReference>
<dbReference type="GO" id="GO:0005814">
    <property type="term" value="C:centriole"/>
    <property type="evidence" value="ECO:0007669"/>
    <property type="project" value="TreeGrafter"/>
</dbReference>
<name>A0A484CFF2_PERFV</name>
<proteinExistence type="inferred from homology"/>
<dbReference type="InterPro" id="IPR058029">
    <property type="entry name" value="Tubulin-bd_CENPJ"/>
</dbReference>
<feature type="compositionally biased region" description="Basic and acidic residues" evidence="3">
    <location>
        <begin position="487"/>
        <end position="501"/>
    </location>
</feature>
<feature type="domain" description="Centromere protein J C-terminal" evidence="4">
    <location>
        <begin position="1021"/>
        <end position="1054"/>
    </location>
</feature>
<feature type="compositionally biased region" description="Basic and acidic residues" evidence="3">
    <location>
        <begin position="736"/>
        <end position="750"/>
    </location>
</feature>
<evidence type="ECO:0000256" key="1">
    <source>
        <dbReference type="ARBA" id="ARBA00005627"/>
    </source>
</evidence>
<feature type="region of interest" description="Disordered" evidence="3">
    <location>
        <begin position="668"/>
        <end position="803"/>
    </location>
</feature>
<evidence type="ECO:0008006" key="8">
    <source>
        <dbReference type="Google" id="ProtNLM"/>
    </source>
</evidence>
<feature type="region of interest" description="Disordered" evidence="3">
    <location>
        <begin position="626"/>
        <end position="648"/>
    </location>
</feature>
<evidence type="ECO:0000313" key="6">
    <source>
        <dbReference type="EMBL" id="TDH00703.1"/>
    </source>
</evidence>
<dbReference type="Pfam" id="PF25779">
    <property type="entry name" value="Tubulin-bind_CPAP"/>
    <property type="match status" value="1"/>
</dbReference>
<feature type="compositionally biased region" description="Polar residues" evidence="3">
    <location>
        <begin position="32"/>
        <end position="44"/>
    </location>
</feature>
<feature type="region of interest" description="Disordered" evidence="3">
    <location>
        <begin position="435"/>
        <end position="511"/>
    </location>
</feature>
<accession>A0A484CFF2</accession>
<dbReference type="InterPro" id="IPR047002">
    <property type="entry name" value="Tcp10_C_sf"/>
</dbReference>
<feature type="compositionally biased region" description="Polar residues" evidence="3">
    <location>
        <begin position="475"/>
        <end position="486"/>
    </location>
</feature>
<feature type="compositionally biased region" description="Basic and acidic residues" evidence="3">
    <location>
        <begin position="440"/>
        <end position="474"/>
    </location>
</feature>
<organism evidence="6 7">
    <name type="scientific">Perca flavescens</name>
    <name type="common">American yellow perch</name>
    <name type="synonym">Morone flavescens</name>
    <dbReference type="NCBI Taxonomy" id="8167"/>
    <lineage>
        <taxon>Eukaryota</taxon>
        <taxon>Metazoa</taxon>
        <taxon>Chordata</taxon>
        <taxon>Craniata</taxon>
        <taxon>Vertebrata</taxon>
        <taxon>Euteleostomi</taxon>
        <taxon>Actinopterygii</taxon>
        <taxon>Neopterygii</taxon>
        <taxon>Teleostei</taxon>
        <taxon>Neoteleostei</taxon>
        <taxon>Acanthomorphata</taxon>
        <taxon>Eupercaria</taxon>
        <taxon>Perciformes</taxon>
        <taxon>Percoidei</taxon>
        <taxon>Percidae</taxon>
        <taxon>Percinae</taxon>
        <taxon>Perca</taxon>
    </lineage>
</organism>
<reference evidence="6 7" key="1">
    <citation type="submission" date="2019-01" db="EMBL/GenBank/DDBJ databases">
        <title>A chromosome-scale genome assembly of the yellow perch, Perca flavescens.</title>
        <authorList>
            <person name="Feron R."/>
            <person name="Morvezen R."/>
            <person name="Bestin A."/>
            <person name="Haffray P."/>
            <person name="Klopp C."/>
            <person name="Zahm M."/>
            <person name="Cabau C."/>
            <person name="Roques C."/>
            <person name="Donnadieu C."/>
            <person name="Bouchez O."/>
            <person name="Christie M."/>
            <person name="Larson W."/>
            <person name="Guiguen Y."/>
        </authorList>
    </citation>
    <scope>NUCLEOTIDE SEQUENCE [LARGE SCALE GENOMIC DNA]</scope>
    <source>
        <strain evidence="6">YP-PL-M2</strain>
        <tissue evidence="6">Blood</tissue>
    </source>
</reference>